<keyword evidence="9" id="KW-1185">Reference proteome</keyword>
<sequence length="282" mass="31305">MSKLLLFKPKWFPRRWFYPVLSICTALTFWINSLPAVQAIPIEKIIFHGVRILQLSTISDRQEVALGKQINDRMVGREFKLYPSPALTQYIDLIGQRLVKASERSDIPYTFQVVNDDKVNAFATMGGFVYIHKGLILAADNEAELASVIAHEISHIVGEHSLKQMRQIAIAQGVASAAGLDNNLAVQIGVELALRRPKSREAEYEADRLGIITLGKAGYAQQAALDFMGKLLGSGSPPTILSTHPATSDRIYNLQQYLDPRLAERGVGMNSAAYQEVVQRLM</sequence>
<keyword evidence="5 6" id="KW-0482">Metalloprotease</keyword>
<dbReference type="CDD" id="cd07333">
    <property type="entry name" value="M48C_bepA_like"/>
    <property type="match status" value="1"/>
</dbReference>
<comment type="cofactor">
    <cofactor evidence="6">
        <name>Zn(2+)</name>
        <dbReference type="ChEBI" id="CHEBI:29105"/>
    </cofactor>
    <text evidence="6">Binds 1 zinc ion per subunit.</text>
</comment>
<name>U7QMV0_9CYAN</name>
<dbReference type="GO" id="GO:0051603">
    <property type="term" value="P:proteolysis involved in protein catabolic process"/>
    <property type="evidence" value="ECO:0007669"/>
    <property type="project" value="TreeGrafter"/>
</dbReference>
<dbReference type="PATRIC" id="fig|1348334.3.peg.652"/>
<dbReference type="RefSeq" id="WP_023064536.1">
    <property type="nucleotide sequence ID" value="NZ_AUZM01000004.1"/>
</dbReference>
<dbReference type="GO" id="GO:0016020">
    <property type="term" value="C:membrane"/>
    <property type="evidence" value="ECO:0007669"/>
    <property type="project" value="TreeGrafter"/>
</dbReference>
<feature type="domain" description="Peptidase M48" evidence="7">
    <location>
        <begin position="86"/>
        <end position="256"/>
    </location>
</feature>
<comment type="caution">
    <text evidence="8">The sequence shown here is derived from an EMBL/GenBank/DDBJ whole genome shotgun (WGS) entry which is preliminary data.</text>
</comment>
<keyword evidence="4 6" id="KW-0862">Zinc</keyword>
<dbReference type="InterPro" id="IPR051156">
    <property type="entry name" value="Mito/Outer_Membr_Metalloprot"/>
</dbReference>
<keyword evidence="2" id="KW-0479">Metal-binding</keyword>
<dbReference type="Pfam" id="PF01435">
    <property type="entry name" value="Peptidase_M48"/>
    <property type="match status" value="1"/>
</dbReference>
<evidence type="ECO:0000256" key="5">
    <source>
        <dbReference type="ARBA" id="ARBA00023049"/>
    </source>
</evidence>
<dbReference type="OrthoDB" id="9810445at2"/>
<evidence type="ECO:0000256" key="6">
    <source>
        <dbReference type="RuleBase" id="RU003983"/>
    </source>
</evidence>
<gene>
    <name evidence="8" type="ORF">M595_0664</name>
</gene>
<evidence type="ECO:0000256" key="2">
    <source>
        <dbReference type="ARBA" id="ARBA00022723"/>
    </source>
</evidence>
<dbReference type="InterPro" id="IPR001915">
    <property type="entry name" value="Peptidase_M48"/>
</dbReference>
<evidence type="ECO:0000256" key="4">
    <source>
        <dbReference type="ARBA" id="ARBA00022833"/>
    </source>
</evidence>
<dbReference type="EMBL" id="AUZM01000004">
    <property type="protein sequence ID" value="ERT09309.1"/>
    <property type="molecule type" value="Genomic_DNA"/>
</dbReference>
<evidence type="ECO:0000256" key="1">
    <source>
        <dbReference type="ARBA" id="ARBA00022670"/>
    </source>
</evidence>
<organism evidence="8 9">
    <name type="scientific">Lyngbya aestuarii BL J</name>
    <dbReference type="NCBI Taxonomy" id="1348334"/>
    <lineage>
        <taxon>Bacteria</taxon>
        <taxon>Bacillati</taxon>
        <taxon>Cyanobacteriota</taxon>
        <taxon>Cyanophyceae</taxon>
        <taxon>Oscillatoriophycideae</taxon>
        <taxon>Oscillatoriales</taxon>
        <taxon>Microcoleaceae</taxon>
        <taxon>Lyngbya</taxon>
    </lineage>
</organism>
<evidence type="ECO:0000313" key="9">
    <source>
        <dbReference type="Proteomes" id="UP000017127"/>
    </source>
</evidence>
<comment type="similarity">
    <text evidence="6">Belongs to the peptidase M48 family.</text>
</comment>
<evidence type="ECO:0000259" key="7">
    <source>
        <dbReference type="Pfam" id="PF01435"/>
    </source>
</evidence>
<dbReference type="GO" id="GO:0046872">
    <property type="term" value="F:metal ion binding"/>
    <property type="evidence" value="ECO:0007669"/>
    <property type="project" value="UniProtKB-KW"/>
</dbReference>
<dbReference type="AlphaFoldDB" id="U7QMV0"/>
<evidence type="ECO:0000313" key="8">
    <source>
        <dbReference type="EMBL" id="ERT09309.1"/>
    </source>
</evidence>
<dbReference type="Proteomes" id="UP000017127">
    <property type="component" value="Unassembled WGS sequence"/>
</dbReference>
<evidence type="ECO:0000256" key="3">
    <source>
        <dbReference type="ARBA" id="ARBA00022801"/>
    </source>
</evidence>
<proteinExistence type="inferred from homology"/>
<keyword evidence="3 6" id="KW-0378">Hydrolase</keyword>
<reference evidence="8 9" key="1">
    <citation type="journal article" date="2013" name="Front. Microbiol.">
        <title>Comparative genomic analyses of the cyanobacterium, Lyngbya aestuarii BL J, a powerful hydrogen producer.</title>
        <authorList>
            <person name="Kothari A."/>
            <person name="Vaughn M."/>
            <person name="Garcia-Pichel F."/>
        </authorList>
    </citation>
    <scope>NUCLEOTIDE SEQUENCE [LARGE SCALE GENOMIC DNA]</scope>
    <source>
        <strain evidence="8 9">BL J</strain>
    </source>
</reference>
<protein>
    <submittedName>
        <fullName evidence="8">Peptidase M48 family protein</fullName>
    </submittedName>
</protein>
<keyword evidence="1 6" id="KW-0645">Protease</keyword>
<dbReference type="PANTHER" id="PTHR22726:SF1">
    <property type="entry name" value="METALLOENDOPEPTIDASE OMA1, MITOCHONDRIAL"/>
    <property type="match status" value="1"/>
</dbReference>
<dbReference type="GO" id="GO:0004222">
    <property type="term" value="F:metalloendopeptidase activity"/>
    <property type="evidence" value="ECO:0007669"/>
    <property type="project" value="InterPro"/>
</dbReference>
<dbReference type="Gene3D" id="3.30.2010.10">
    <property type="entry name" value="Metalloproteases ('zincins'), catalytic domain"/>
    <property type="match status" value="1"/>
</dbReference>
<accession>U7QMV0</accession>
<dbReference type="PANTHER" id="PTHR22726">
    <property type="entry name" value="METALLOENDOPEPTIDASE OMA1"/>
    <property type="match status" value="1"/>
</dbReference>